<keyword evidence="2" id="KW-0349">Heme</keyword>
<evidence type="ECO:0000256" key="1">
    <source>
        <dbReference type="ARBA" id="ARBA00010617"/>
    </source>
</evidence>
<keyword evidence="8" id="KW-1185">Reference proteome</keyword>
<protein>
    <submittedName>
        <fullName evidence="7">Uncharacterized protein</fullName>
    </submittedName>
</protein>
<accession>A0A7J8YUC2</accession>
<dbReference type="InterPro" id="IPR036396">
    <property type="entry name" value="Cyt_P450_sf"/>
</dbReference>
<dbReference type="PANTHER" id="PTHR47947">
    <property type="entry name" value="CYTOCHROME P450 82C3-RELATED"/>
    <property type="match status" value="1"/>
</dbReference>
<feature type="non-terminal residue" evidence="7">
    <location>
        <position position="1"/>
    </location>
</feature>
<evidence type="ECO:0000256" key="4">
    <source>
        <dbReference type="ARBA" id="ARBA00023002"/>
    </source>
</evidence>
<evidence type="ECO:0000256" key="6">
    <source>
        <dbReference type="ARBA" id="ARBA00023033"/>
    </source>
</evidence>
<reference evidence="7 8" key="1">
    <citation type="journal article" date="2019" name="Genome Biol. Evol.">
        <title>Insights into the evolution of the New World diploid cottons (Gossypium, subgenus Houzingenia) based on genome sequencing.</title>
        <authorList>
            <person name="Grover C.E."/>
            <person name="Arick M.A. 2nd"/>
            <person name="Thrash A."/>
            <person name="Conover J.L."/>
            <person name="Sanders W.S."/>
            <person name="Peterson D.G."/>
            <person name="Frelichowski J.E."/>
            <person name="Scheffler J.A."/>
            <person name="Scheffler B.E."/>
            <person name="Wendel J.F."/>
        </authorList>
    </citation>
    <scope>NUCLEOTIDE SEQUENCE [LARGE SCALE GENOMIC DNA]</scope>
    <source>
        <strain evidence="7">185</strain>
        <tissue evidence="7">Leaf</tissue>
    </source>
</reference>
<comment type="caution">
    <text evidence="7">The sequence shown here is derived from an EMBL/GenBank/DDBJ whole genome shotgun (WGS) entry which is preliminary data.</text>
</comment>
<evidence type="ECO:0000256" key="2">
    <source>
        <dbReference type="ARBA" id="ARBA00022617"/>
    </source>
</evidence>
<comment type="similarity">
    <text evidence="1">Belongs to the cytochrome P450 family.</text>
</comment>
<dbReference type="InterPro" id="IPR050651">
    <property type="entry name" value="Plant_Cytochrome_P450_Monoox"/>
</dbReference>
<evidence type="ECO:0000256" key="5">
    <source>
        <dbReference type="ARBA" id="ARBA00023004"/>
    </source>
</evidence>
<dbReference type="Gene3D" id="1.10.630.10">
    <property type="entry name" value="Cytochrome P450"/>
    <property type="match status" value="1"/>
</dbReference>
<dbReference type="Proteomes" id="UP000593577">
    <property type="component" value="Unassembled WGS sequence"/>
</dbReference>
<dbReference type="GO" id="GO:0004497">
    <property type="term" value="F:monooxygenase activity"/>
    <property type="evidence" value="ECO:0007669"/>
    <property type="project" value="UniProtKB-KW"/>
</dbReference>
<dbReference type="GO" id="GO:0016705">
    <property type="term" value="F:oxidoreductase activity, acting on paired donors, with incorporation or reduction of molecular oxygen"/>
    <property type="evidence" value="ECO:0007669"/>
    <property type="project" value="InterPro"/>
</dbReference>
<dbReference type="AlphaFoldDB" id="A0A7J8YUC2"/>
<keyword evidence="5" id="KW-0408">Iron</keyword>
<proteinExistence type="inferred from homology"/>
<name>A0A7J8YUC2_GOSAI</name>
<dbReference type="SUPFAM" id="SSF48264">
    <property type="entry name" value="Cytochrome P450"/>
    <property type="match status" value="1"/>
</dbReference>
<evidence type="ECO:0000313" key="7">
    <source>
        <dbReference type="EMBL" id="MBA0703181.1"/>
    </source>
</evidence>
<dbReference type="PANTHER" id="PTHR47947:SF29">
    <property type="entry name" value="CYTOCHROME P450 CYP82D47-LIKE"/>
    <property type="match status" value="1"/>
</dbReference>
<organism evidence="7 8">
    <name type="scientific">Gossypium aridum</name>
    <name type="common">American cotton</name>
    <name type="synonym">Erioxylum aridum</name>
    <dbReference type="NCBI Taxonomy" id="34290"/>
    <lineage>
        <taxon>Eukaryota</taxon>
        <taxon>Viridiplantae</taxon>
        <taxon>Streptophyta</taxon>
        <taxon>Embryophyta</taxon>
        <taxon>Tracheophyta</taxon>
        <taxon>Spermatophyta</taxon>
        <taxon>Magnoliopsida</taxon>
        <taxon>eudicotyledons</taxon>
        <taxon>Gunneridae</taxon>
        <taxon>Pentapetalae</taxon>
        <taxon>rosids</taxon>
        <taxon>malvids</taxon>
        <taxon>Malvales</taxon>
        <taxon>Malvaceae</taxon>
        <taxon>Malvoideae</taxon>
        <taxon>Gossypium</taxon>
    </lineage>
</organism>
<keyword evidence="6" id="KW-0503">Monooxygenase</keyword>
<evidence type="ECO:0000256" key="3">
    <source>
        <dbReference type="ARBA" id="ARBA00022723"/>
    </source>
</evidence>
<dbReference type="GO" id="GO:0020037">
    <property type="term" value="F:heme binding"/>
    <property type="evidence" value="ECO:0007669"/>
    <property type="project" value="InterPro"/>
</dbReference>
<keyword evidence="3" id="KW-0479">Metal-binding</keyword>
<sequence>IIYLQAIVPEPVISLRAASEDCTLSTGYHIPSGTRLMVNAWKIQCDDFLHSLKVGKPSKLADVDITESTGLTNLKATPLQVLITLRLHSKLYELQEWVKIGGKNQPLQGSCIAFLVPMMQT</sequence>
<keyword evidence="4" id="KW-0560">Oxidoreductase</keyword>
<dbReference type="EMBL" id="JABFAA010358094">
    <property type="protein sequence ID" value="MBA0703181.1"/>
    <property type="molecule type" value="Genomic_DNA"/>
</dbReference>
<feature type="non-terminal residue" evidence="7">
    <location>
        <position position="121"/>
    </location>
</feature>
<gene>
    <name evidence="7" type="ORF">Goari_020349</name>
</gene>
<dbReference type="GO" id="GO:0005506">
    <property type="term" value="F:iron ion binding"/>
    <property type="evidence" value="ECO:0007669"/>
    <property type="project" value="InterPro"/>
</dbReference>
<evidence type="ECO:0000313" key="8">
    <source>
        <dbReference type="Proteomes" id="UP000593577"/>
    </source>
</evidence>